<evidence type="ECO:0000313" key="1">
    <source>
        <dbReference type="EMBL" id="SVA65856.1"/>
    </source>
</evidence>
<sequence length="68" mass="7973">VQQKENRFGPCVKVRVKKWCKRPLIFLETLRVCKPHLMQDRIGPKMWSASFDGRVGCLISMVTLRLDK</sequence>
<accession>A0A381XM57</accession>
<protein>
    <submittedName>
        <fullName evidence="1">Uncharacterized protein</fullName>
    </submittedName>
</protein>
<name>A0A381XM57_9ZZZZ</name>
<proteinExistence type="predicted"/>
<organism evidence="1">
    <name type="scientific">marine metagenome</name>
    <dbReference type="NCBI Taxonomy" id="408172"/>
    <lineage>
        <taxon>unclassified sequences</taxon>
        <taxon>metagenomes</taxon>
        <taxon>ecological metagenomes</taxon>
    </lineage>
</organism>
<gene>
    <name evidence="1" type="ORF">METZ01_LOCUS118710</name>
</gene>
<dbReference type="EMBL" id="UINC01015679">
    <property type="protein sequence ID" value="SVA65856.1"/>
    <property type="molecule type" value="Genomic_DNA"/>
</dbReference>
<reference evidence="1" key="1">
    <citation type="submission" date="2018-05" db="EMBL/GenBank/DDBJ databases">
        <authorList>
            <person name="Lanie J.A."/>
            <person name="Ng W.-L."/>
            <person name="Kazmierczak K.M."/>
            <person name="Andrzejewski T.M."/>
            <person name="Davidsen T.M."/>
            <person name="Wayne K.J."/>
            <person name="Tettelin H."/>
            <person name="Glass J.I."/>
            <person name="Rusch D."/>
            <person name="Podicherti R."/>
            <person name="Tsui H.-C.T."/>
            <person name="Winkler M.E."/>
        </authorList>
    </citation>
    <scope>NUCLEOTIDE SEQUENCE</scope>
</reference>
<dbReference type="AlphaFoldDB" id="A0A381XM57"/>
<feature type="non-terminal residue" evidence="1">
    <location>
        <position position="1"/>
    </location>
</feature>